<organism evidence="1 2">
    <name type="scientific">Rothia aeria F0184</name>
    <dbReference type="NCBI Taxonomy" id="888019"/>
    <lineage>
        <taxon>Bacteria</taxon>
        <taxon>Bacillati</taxon>
        <taxon>Actinomycetota</taxon>
        <taxon>Actinomycetes</taxon>
        <taxon>Micrococcales</taxon>
        <taxon>Micrococcaceae</taxon>
        <taxon>Rothia</taxon>
    </lineage>
</organism>
<evidence type="ECO:0000313" key="2">
    <source>
        <dbReference type="Proteomes" id="UP000017174"/>
    </source>
</evidence>
<dbReference type="HOGENOM" id="CLU_2976512_0_0_11"/>
<comment type="caution">
    <text evidence="1">The sequence shown here is derived from an EMBL/GenBank/DDBJ whole genome shotgun (WGS) entry which is preliminary data.</text>
</comment>
<dbReference type="Proteomes" id="UP000017174">
    <property type="component" value="Unassembled WGS sequence"/>
</dbReference>
<protein>
    <submittedName>
        <fullName evidence="1">Uncharacterized protein</fullName>
    </submittedName>
</protein>
<sequence length="58" mass="6804">MRLVFFIGVFLLHNVCRCAAHRAPLPSVYEPGQWLRRHLTGARYDVQRTRSQLPPFPQ</sequence>
<name>U7V4Q4_9MICC</name>
<reference evidence="1 2" key="1">
    <citation type="submission" date="2013-08" db="EMBL/GenBank/DDBJ databases">
        <authorList>
            <person name="Weinstock G."/>
            <person name="Sodergren E."/>
            <person name="Wylie T."/>
            <person name="Fulton L."/>
            <person name="Fulton R."/>
            <person name="Fronick C."/>
            <person name="O'Laughlin M."/>
            <person name="Godfrey J."/>
            <person name="Miner T."/>
            <person name="Herter B."/>
            <person name="Appelbaum E."/>
            <person name="Cordes M."/>
            <person name="Lek S."/>
            <person name="Wollam A."/>
            <person name="Pepin K.H."/>
            <person name="Palsikar V.B."/>
            <person name="Mitreva M."/>
            <person name="Wilson R.K."/>
        </authorList>
    </citation>
    <scope>NUCLEOTIDE SEQUENCE [LARGE SCALE GENOMIC DNA]</scope>
    <source>
        <strain evidence="1 2">F0184</strain>
    </source>
</reference>
<gene>
    <name evidence="1" type="ORF">HMPREF0742_00926</name>
</gene>
<dbReference type="EMBL" id="AXZG01000034">
    <property type="protein sequence ID" value="ERT66550.1"/>
    <property type="molecule type" value="Genomic_DNA"/>
</dbReference>
<proteinExistence type="predicted"/>
<evidence type="ECO:0000313" key="1">
    <source>
        <dbReference type="EMBL" id="ERT66550.1"/>
    </source>
</evidence>
<dbReference type="AlphaFoldDB" id="U7V4Q4"/>
<accession>U7V4Q4</accession>